<dbReference type="EMBL" id="AOIB01000021">
    <property type="protein sequence ID" value="ELY58100.1"/>
    <property type="molecule type" value="Genomic_DNA"/>
</dbReference>
<dbReference type="RefSeq" id="WP_005555711.1">
    <property type="nucleotide sequence ID" value="NZ_AOIB01000021.1"/>
</dbReference>
<dbReference type="PANTHER" id="PTHR44520">
    <property type="entry name" value="RESPONSE REGULATOR RCP1-RELATED"/>
    <property type="match status" value="1"/>
</dbReference>
<feature type="region of interest" description="Disordered" evidence="2">
    <location>
        <begin position="1"/>
        <end position="26"/>
    </location>
</feature>
<feature type="domain" description="Response regulatory" evidence="3">
    <location>
        <begin position="28"/>
        <end position="152"/>
    </location>
</feature>
<organism evidence="4 5">
    <name type="scientific">Natronococcus amylolyticus DSM 10524</name>
    <dbReference type="NCBI Taxonomy" id="1227497"/>
    <lineage>
        <taxon>Archaea</taxon>
        <taxon>Methanobacteriati</taxon>
        <taxon>Methanobacteriota</taxon>
        <taxon>Stenosarchaea group</taxon>
        <taxon>Halobacteria</taxon>
        <taxon>Halobacteriales</taxon>
        <taxon>Natrialbaceae</taxon>
        <taxon>Natronococcus</taxon>
    </lineage>
</organism>
<comment type="caution">
    <text evidence="1">Lacks conserved residue(s) required for the propagation of feature annotation.</text>
</comment>
<sequence length="166" mass="18558">MESKQFSTPDVSALGRSQHETGSEDRVRLLLIENDPDDARRAREAFETVTTETEIEAATDGTEALEFLRERVEESEPIPDLVLLALDLPEVDGFEFLETVRDDEDLVQLPVLVLADSSASSDVNDSYERAANAYLAKPSDPEEFETVAGAIERFWFQRVSLPPHGF</sequence>
<proteinExistence type="predicted"/>
<dbReference type="PROSITE" id="PS50110">
    <property type="entry name" value="RESPONSE_REGULATORY"/>
    <property type="match status" value="1"/>
</dbReference>
<dbReference type="InterPro" id="IPR052893">
    <property type="entry name" value="TCS_response_regulator"/>
</dbReference>
<dbReference type="GO" id="GO:0000160">
    <property type="term" value="P:phosphorelay signal transduction system"/>
    <property type="evidence" value="ECO:0007669"/>
    <property type="project" value="InterPro"/>
</dbReference>
<name>L9X8Q4_9EURY</name>
<dbReference type="InterPro" id="IPR001789">
    <property type="entry name" value="Sig_transdc_resp-reg_receiver"/>
</dbReference>
<evidence type="ECO:0000313" key="5">
    <source>
        <dbReference type="Proteomes" id="UP000011688"/>
    </source>
</evidence>
<dbReference type="SMART" id="SM00448">
    <property type="entry name" value="REC"/>
    <property type="match status" value="1"/>
</dbReference>
<protein>
    <submittedName>
        <fullName evidence="4">Response regulator receiver</fullName>
    </submittedName>
</protein>
<reference evidence="4 5" key="1">
    <citation type="journal article" date="2014" name="PLoS Genet.">
        <title>Phylogenetically driven sequencing of extremely halophilic archaea reveals strategies for static and dynamic osmo-response.</title>
        <authorList>
            <person name="Becker E.A."/>
            <person name="Seitzer P.M."/>
            <person name="Tritt A."/>
            <person name="Larsen D."/>
            <person name="Krusor M."/>
            <person name="Yao A.I."/>
            <person name="Wu D."/>
            <person name="Madern D."/>
            <person name="Eisen J.A."/>
            <person name="Darling A.E."/>
            <person name="Facciotti M.T."/>
        </authorList>
    </citation>
    <scope>NUCLEOTIDE SEQUENCE [LARGE SCALE GENOMIC DNA]</scope>
    <source>
        <strain evidence="4 5">DSM 10524</strain>
    </source>
</reference>
<dbReference type="AlphaFoldDB" id="L9X8Q4"/>
<evidence type="ECO:0000259" key="3">
    <source>
        <dbReference type="PROSITE" id="PS50110"/>
    </source>
</evidence>
<dbReference type="OrthoDB" id="9652at2157"/>
<feature type="compositionally biased region" description="Polar residues" evidence="2">
    <location>
        <begin position="1"/>
        <end position="10"/>
    </location>
</feature>
<dbReference type="PANTHER" id="PTHR44520:SF2">
    <property type="entry name" value="RESPONSE REGULATOR RCP1"/>
    <property type="match status" value="1"/>
</dbReference>
<dbReference type="STRING" id="1227497.C491_09904"/>
<dbReference type="InterPro" id="IPR011006">
    <property type="entry name" value="CheY-like_superfamily"/>
</dbReference>
<accession>L9X8Q4</accession>
<evidence type="ECO:0000256" key="2">
    <source>
        <dbReference type="SAM" id="MobiDB-lite"/>
    </source>
</evidence>
<dbReference type="eggNOG" id="arCOG02589">
    <property type="taxonomic scope" value="Archaea"/>
</dbReference>
<evidence type="ECO:0000256" key="1">
    <source>
        <dbReference type="PROSITE-ProRule" id="PRU00169"/>
    </source>
</evidence>
<evidence type="ECO:0000313" key="4">
    <source>
        <dbReference type="EMBL" id="ELY58100.1"/>
    </source>
</evidence>
<gene>
    <name evidence="4" type="ORF">C491_09904</name>
</gene>
<dbReference type="Proteomes" id="UP000011688">
    <property type="component" value="Unassembled WGS sequence"/>
</dbReference>
<dbReference type="Pfam" id="PF00072">
    <property type="entry name" value="Response_reg"/>
    <property type="match status" value="1"/>
</dbReference>
<dbReference type="SUPFAM" id="SSF52172">
    <property type="entry name" value="CheY-like"/>
    <property type="match status" value="1"/>
</dbReference>
<dbReference type="Gene3D" id="3.40.50.2300">
    <property type="match status" value="1"/>
</dbReference>
<dbReference type="CDD" id="cd17557">
    <property type="entry name" value="REC_Rcp-like"/>
    <property type="match status" value="1"/>
</dbReference>
<feature type="compositionally biased region" description="Basic and acidic residues" evidence="2">
    <location>
        <begin position="17"/>
        <end position="26"/>
    </location>
</feature>
<keyword evidence="5" id="KW-1185">Reference proteome</keyword>
<comment type="caution">
    <text evidence="4">The sequence shown here is derived from an EMBL/GenBank/DDBJ whole genome shotgun (WGS) entry which is preliminary data.</text>
</comment>